<feature type="compositionally biased region" description="Basic residues" evidence="2">
    <location>
        <begin position="120"/>
        <end position="137"/>
    </location>
</feature>
<dbReference type="InterPro" id="IPR025476">
    <property type="entry name" value="Helitron_helicase-like"/>
</dbReference>
<evidence type="ECO:0000256" key="2">
    <source>
        <dbReference type="SAM" id="MobiDB-lite"/>
    </source>
</evidence>
<dbReference type="InterPro" id="IPR010285">
    <property type="entry name" value="DNA_helicase_pif1-like_DEAD"/>
</dbReference>
<organism evidence="6 7">
    <name type="scientific">Hirsutella minnesotensis 3608</name>
    <dbReference type="NCBI Taxonomy" id="1043627"/>
    <lineage>
        <taxon>Eukaryota</taxon>
        <taxon>Fungi</taxon>
        <taxon>Dikarya</taxon>
        <taxon>Ascomycota</taxon>
        <taxon>Pezizomycotina</taxon>
        <taxon>Sordariomycetes</taxon>
        <taxon>Hypocreomycetidae</taxon>
        <taxon>Hypocreales</taxon>
        <taxon>Ophiocordycipitaceae</taxon>
        <taxon>Hirsutella</taxon>
    </lineage>
</organism>
<comment type="cofactor">
    <cofactor evidence="1">
        <name>Mg(2+)</name>
        <dbReference type="ChEBI" id="CHEBI:18420"/>
    </cofactor>
</comment>
<dbReference type="PANTHER" id="PTHR47642">
    <property type="entry name" value="ATP-DEPENDENT DNA HELICASE"/>
    <property type="match status" value="1"/>
</dbReference>
<dbReference type="Proteomes" id="UP000054481">
    <property type="component" value="Unassembled WGS sequence"/>
</dbReference>
<dbReference type="GO" id="GO:0000723">
    <property type="term" value="P:telomere maintenance"/>
    <property type="evidence" value="ECO:0007669"/>
    <property type="project" value="InterPro"/>
</dbReference>
<dbReference type="CDD" id="cd18809">
    <property type="entry name" value="SF1_C_RecD"/>
    <property type="match status" value="1"/>
</dbReference>
<accession>A0A0F8A2L6</accession>
<keyword evidence="1" id="KW-0378">Hydrolase</keyword>
<keyword evidence="1" id="KW-0347">Helicase</keyword>
<keyword evidence="1" id="KW-0067">ATP-binding</keyword>
<dbReference type="InterPro" id="IPR051055">
    <property type="entry name" value="PIF1_helicase"/>
</dbReference>
<keyword evidence="1" id="KW-0234">DNA repair</keyword>
<keyword evidence="1" id="KW-0547">Nucleotide-binding</keyword>
<proteinExistence type="inferred from homology"/>
<evidence type="ECO:0000259" key="3">
    <source>
        <dbReference type="Pfam" id="PF05970"/>
    </source>
</evidence>
<dbReference type="GO" id="GO:0005524">
    <property type="term" value="F:ATP binding"/>
    <property type="evidence" value="ECO:0007669"/>
    <property type="project" value="UniProtKB-KW"/>
</dbReference>
<name>A0A0F8A2L6_9HYPO</name>
<keyword evidence="1" id="KW-0227">DNA damage</keyword>
<dbReference type="GO" id="GO:0016887">
    <property type="term" value="F:ATP hydrolysis activity"/>
    <property type="evidence" value="ECO:0007669"/>
    <property type="project" value="RHEA"/>
</dbReference>
<feature type="compositionally biased region" description="Basic and acidic residues" evidence="2">
    <location>
        <begin position="83"/>
        <end position="94"/>
    </location>
</feature>
<evidence type="ECO:0000313" key="6">
    <source>
        <dbReference type="EMBL" id="KJZ70504.1"/>
    </source>
</evidence>
<dbReference type="Pfam" id="PF20209">
    <property type="entry name" value="DUF6570"/>
    <property type="match status" value="1"/>
</dbReference>
<keyword evidence="7" id="KW-1185">Reference proteome</keyword>
<feature type="domain" description="DUF6570" evidence="5">
    <location>
        <begin position="231"/>
        <end position="289"/>
    </location>
</feature>
<feature type="domain" description="DNA helicase Pif1-like DEAD-box helicase" evidence="3">
    <location>
        <begin position="901"/>
        <end position="1098"/>
    </location>
</feature>
<sequence length="1379" mass="158136">MEDRCKSRSVAIELTSIQFLLPKHVLVHVSYQVNTPLELSDFNNGNAIHSAEAWSSHLLAYSLRHVDQLGADCDPDSENEADNSDKVSVEESPVHQRLQQPSAQSIRGRRGPTPGTGGRPRQKSGRRTQRQPRRRARLSQPPRRVRSPVIIPPEESAVFHAHDPVWNGDLDACALTDRDKATLREFWTKLENDQMEYCSRCRECWFQMEIDYDGICSRCYRRDERRGPDEPYFFSAENQLDFGPVPARLPELTPTEEALIARVHVHVNIMLVRGQQYKYRGHVVHFLREEAEPDLEDAAAVPDLLAKDTELDALRLSRAGAARAAAPKYTAHADQRVQSLSCPTLPGIPLPVPDGRADFVEPRLRSIEYMEHAMRWHDGRFARHPTFRFVAFNTLMRSQARARSKFFVKQHDGSREPLTREQLIQALEHREDPEAQALINSITRHAVSIRGTRPFWNRKRQDLEAYAHNLGCPGAFITFSPADLHWRSLYQHMPRYEEWLAASEAERMALSRHLLRQNPHIAAFHFHRRYCHFRDIVLRTKFNIMDYWDRKEGKSYYIFEAARNDSLMNHFNPAIILGWLANIDISPCTSLQAVITYAAKYCSKSEKKTEPYCRLADQVLPHTAHHQPLLSFSSRLMNKLIAERDYSAQEISHLLLNIPLQEGTRMVVYVDCRPLEQHARSYRVDEDVSEAVGSYRKYLQRNDQHESITYLEYLHFYNLKTWRRLGANAKKRVLSYFPRYRSAEASPQFHDFCRVKLMMAHPHRSLEELLAVDGQRFESFAAAYQCCRQRHRFHEDDHYGVVGANELQAEDDEFEREEHEEPVVEEDWHELARMLPDHPLEEDDIDVLGRRDVDVNYDWTPHVGRYTDDGILHGDFWKQRKAENPLHLDVDHQPLEARDTLNPEQRLVYDTVMGHFLTQACSQLLLHVDGGGGTGKSYLINLLSAHLQAASGGRGTPVWRAAPTGVAGNQISGTTLHSLLHLPINKDFKPLSAIDKAQLQKKLRDIKYLIVDEKSMLGLRQLSWIDDRLREAFPNRNEEFFGGLNILLVGDFFQLPPVLQKPLYYDKEVQGVEIKGRNAYRRFDKTVFLKVAQRQRGDDQGAFRSALEELRLLQLSMESWKLLSSRVQAKLDDQEVAKFVNSLRVYATKDRVNEYNHYHLDRLGRPVIQVIAKNVGPGAAAAPDDKAGNLAKQIPVCIGARLMLTSNLWQPVGLCNGARGTVYDIAWAPGADPMQNPPCVIMMEFDKYTGPVFLTTADGRKIVPILPVNRDFLVGATLCTRTQFPLIVCYAITVHKSQSITEDMIVTDLSCRDFQTGLSYVAVSRVKTLQGLMLDAPFDLNHLTYASPPEGIKMKMRDQQLRKRQVLTQNPYKIGHGST</sequence>
<feature type="compositionally biased region" description="Low complexity" evidence="2">
    <location>
        <begin position="138"/>
        <end position="147"/>
    </location>
</feature>
<reference evidence="6 7" key="1">
    <citation type="journal article" date="2014" name="Genome Biol. Evol.">
        <title>Comparative genomics and transcriptomics analyses reveal divergent lifestyle features of nematode endoparasitic fungus Hirsutella minnesotensis.</title>
        <authorList>
            <person name="Lai Y."/>
            <person name="Liu K."/>
            <person name="Zhang X."/>
            <person name="Zhang X."/>
            <person name="Li K."/>
            <person name="Wang N."/>
            <person name="Shu C."/>
            <person name="Wu Y."/>
            <person name="Wang C."/>
            <person name="Bushley K.E."/>
            <person name="Xiang M."/>
            <person name="Liu X."/>
        </authorList>
    </citation>
    <scope>NUCLEOTIDE SEQUENCE [LARGE SCALE GENOMIC DNA]</scope>
    <source>
        <strain evidence="6 7">3608</strain>
    </source>
</reference>
<dbReference type="EMBL" id="KQ030621">
    <property type="protein sequence ID" value="KJZ70504.1"/>
    <property type="molecule type" value="Genomic_DNA"/>
</dbReference>
<dbReference type="InterPro" id="IPR046700">
    <property type="entry name" value="DUF6570"/>
</dbReference>
<gene>
    <name evidence="6" type="ORF">HIM_10090</name>
</gene>
<comment type="catalytic activity">
    <reaction evidence="1">
        <text>ATP + H2O = ADP + phosphate + H(+)</text>
        <dbReference type="Rhea" id="RHEA:13065"/>
        <dbReference type="ChEBI" id="CHEBI:15377"/>
        <dbReference type="ChEBI" id="CHEBI:15378"/>
        <dbReference type="ChEBI" id="CHEBI:30616"/>
        <dbReference type="ChEBI" id="CHEBI:43474"/>
        <dbReference type="ChEBI" id="CHEBI:456216"/>
        <dbReference type="EC" id="5.6.2.3"/>
    </reaction>
</comment>
<feature type="domain" description="Helitron helicase-like" evidence="4">
    <location>
        <begin position="369"/>
        <end position="548"/>
    </location>
</feature>
<dbReference type="GO" id="GO:0006310">
    <property type="term" value="P:DNA recombination"/>
    <property type="evidence" value="ECO:0007669"/>
    <property type="project" value="UniProtKB-KW"/>
</dbReference>
<dbReference type="Pfam" id="PF05970">
    <property type="entry name" value="PIF1"/>
    <property type="match status" value="1"/>
</dbReference>
<dbReference type="InterPro" id="IPR027417">
    <property type="entry name" value="P-loop_NTPase"/>
</dbReference>
<feature type="compositionally biased region" description="Acidic residues" evidence="2">
    <location>
        <begin position="73"/>
        <end position="82"/>
    </location>
</feature>
<dbReference type="EC" id="5.6.2.3" evidence="1"/>
<dbReference type="Gene3D" id="3.40.50.300">
    <property type="entry name" value="P-loop containing nucleotide triphosphate hydrolases"/>
    <property type="match status" value="1"/>
</dbReference>
<dbReference type="OrthoDB" id="4918806at2759"/>
<evidence type="ECO:0000259" key="5">
    <source>
        <dbReference type="Pfam" id="PF20209"/>
    </source>
</evidence>
<dbReference type="SUPFAM" id="SSF52540">
    <property type="entry name" value="P-loop containing nucleoside triphosphate hydrolases"/>
    <property type="match status" value="2"/>
</dbReference>
<dbReference type="GO" id="GO:0006281">
    <property type="term" value="P:DNA repair"/>
    <property type="evidence" value="ECO:0007669"/>
    <property type="project" value="UniProtKB-KW"/>
</dbReference>
<keyword evidence="1" id="KW-0233">DNA recombination</keyword>
<evidence type="ECO:0000313" key="7">
    <source>
        <dbReference type="Proteomes" id="UP000054481"/>
    </source>
</evidence>
<feature type="region of interest" description="Disordered" evidence="2">
    <location>
        <begin position="71"/>
        <end position="147"/>
    </location>
</feature>
<evidence type="ECO:0000259" key="4">
    <source>
        <dbReference type="Pfam" id="PF14214"/>
    </source>
</evidence>
<dbReference type="GO" id="GO:0043139">
    <property type="term" value="F:5'-3' DNA helicase activity"/>
    <property type="evidence" value="ECO:0007669"/>
    <property type="project" value="UniProtKB-EC"/>
</dbReference>
<dbReference type="PANTHER" id="PTHR47642:SF6">
    <property type="entry name" value="ATP-DEPENDENT DNA HELICASE"/>
    <property type="match status" value="1"/>
</dbReference>
<protein>
    <recommendedName>
        <fullName evidence="1">ATP-dependent DNA helicase</fullName>
        <ecNumber evidence="1">5.6.2.3</ecNumber>
    </recommendedName>
</protein>
<dbReference type="Pfam" id="PF14214">
    <property type="entry name" value="Helitron_like_N"/>
    <property type="match status" value="1"/>
</dbReference>
<evidence type="ECO:0000256" key="1">
    <source>
        <dbReference type="RuleBase" id="RU363044"/>
    </source>
</evidence>
<comment type="similarity">
    <text evidence="1">Belongs to the helicase family.</text>
</comment>